<dbReference type="EMBL" id="ML991793">
    <property type="protein sequence ID" value="KAF2235126.1"/>
    <property type="molecule type" value="Genomic_DNA"/>
</dbReference>
<gene>
    <name evidence="2" type="ORF">EV356DRAFT_500709</name>
</gene>
<evidence type="ECO:0000313" key="3">
    <source>
        <dbReference type="Proteomes" id="UP000800092"/>
    </source>
</evidence>
<feature type="region of interest" description="Disordered" evidence="1">
    <location>
        <begin position="350"/>
        <end position="410"/>
    </location>
</feature>
<feature type="compositionally biased region" description="Low complexity" evidence="1">
    <location>
        <begin position="364"/>
        <end position="405"/>
    </location>
</feature>
<feature type="compositionally biased region" description="Low complexity" evidence="1">
    <location>
        <begin position="475"/>
        <end position="514"/>
    </location>
</feature>
<feature type="compositionally biased region" description="Pro residues" evidence="1">
    <location>
        <begin position="553"/>
        <end position="563"/>
    </location>
</feature>
<feature type="compositionally biased region" description="Basic and acidic residues" evidence="1">
    <location>
        <begin position="685"/>
        <end position="696"/>
    </location>
</feature>
<feature type="compositionally biased region" description="Low complexity" evidence="1">
    <location>
        <begin position="521"/>
        <end position="545"/>
    </location>
</feature>
<feature type="region of interest" description="Disordered" evidence="1">
    <location>
        <begin position="430"/>
        <end position="713"/>
    </location>
</feature>
<dbReference type="Proteomes" id="UP000800092">
    <property type="component" value="Unassembled WGS sequence"/>
</dbReference>
<organism evidence="2 3">
    <name type="scientific">Viridothelium virens</name>
    <name type="common">Speckled blister lichen</name>
    <name type="synonym">Trypethelium virens</name>
    <dbReference type="NCBI Taxonomy" id="1048519"/>
    <lineage>
        <taxon>Eukaryota</taxon>
        <taxon>Fungi</taxon>
        <taxon>Dikarya</taxon>
        <taxon>Ascomycota</taxon>
        <taxon>Pezizomycotina</taxon>
        <taxon>Dothideomycetes</taxon>
        <taxon>Dothideomycetes incertae sedis</taxon>
        <taxon>Trypetheliales</taxon>
        <taxon>Trypetheliaceae</taxon>
        <taxon>Viridothelium</taxon>
    </lineage>
</organism>
<feature type="region of interest" description="Disordered" evidence="1">
    <location>
        <begin position="50"/>
        <end position="142"/>
    </location>
</feature>
<name>A0A6A6HAF9_VIRVR</name>
<reference evidence="2" key="1">
    <citation type="journal article" date="2020" name="Stud. Mycol.">
        <title>101 Dothideomycetes genomes: a test case for predicting lifestyles and emergence of pathogens.</title>
        <authorList>
            <person name="Haridas S."/>
            <person name="Albert R."/>
            <person name="Binder M."/>
            <person name="Bloem J."/>
            <person name="Labutti K."/>
            <person name="Salamov A."/>
            <person name="Andreopoulos B."/>
            <person name="Baker S."/>
            <person name="Barry K."/>
            <person name="Bills G."/>
            <person name="Bluhm B."/>
            <person name="Cannon C."/>
            <person name="Castanera R."/>
            <person name="Culley D."/>
            <person name="Daum C."/>
            <person name="Ezra D."/>
            <person name="Gonzalez J."/>
            <person name="Henrissat B."/>
            <person name="Kuo A."/>
            <person name="Liang C."/>
            <person name="Lipzen A."/>
            <person name="Lutzoni F."/>
            <person name="Magnuson J."/>
            <person name="Mondo S."/>
            <person name="Nolan M."/>
            <person name="Ohm R."/>
            <person name="Pangilinan J."/>
            <person name="Park H.-J."/>
            <person name="Ramirez L."/>
            <person name="Alfaro M."/>
            <person name="Sun H."/>
            <person name="Tritt A."/>
            <person name="Yoshinaga Y."/>
            <person name="Zwiers L.-H."/>
            <person name="Turgeon B."/>
            <person name="Goodwin S."/>
            <person name="Spatafora J."/>
            <person name="Crous P."/>
            <person name="Grigoriev I."/>
        </authorList>
    </citation>
    <scope>NUCLEOTIDE SEQUENCE</scope>
    <source>
        <strain evidence="2">Tuck. ex Michener</strain>
    </source>
</reference>
<feature type="compositionally biased region" description="Basic and acidic residues" evidence="1">
    <location>
        <begin position="587"/>
        <end position="642"/>
    </location>
</feature>
<sequence length="713" mass="77409">MSSNNFFPPSANQDLLGSQDATTNQFILGQQNYNYNYNMYDQWPLNMATNQSSRSHQNNPQHPTTYSQRPQNVAPNQVNSGYQSNVQQYNTYNPGLQPSAFQGQQRNASTNGAFYTPTPVQTQPQPQHPQPSRNNLHGVQGQGAPQFEERVRAIQAKAMYWHNRCMASEKREANYHAQLQDLLQQGLRLRQRQQAFESLENQNLRLTQYVEVLEMRLRSVEKQQQPPPMGTQTPAMTPQTPIRDTLLQPSHGTPSLDHLLATHTPTRTSAAPTRYTRQASTTPAIQAAQNMARTAATGPLIVTPSPATEAIVIPPTPTLGSPGSSGSPIEPIVIPDDNRDTASEVEVVYPNLTTETSATPSEINGNSDDNNNNTTAAAAAPAAAPASAPATATATATAPSGAASAPRKRDVRSMYWACSNQSLAKMLNDPRGRIDQSTNPHHPSYDPEARKRKAPMEELAKRHKAAEAAKRRKMISPPTTAATSPATAASPPAGASPPATSGIASASASAATPAVKDTGGAPQEQKTAEQQQQQQQQPAEPQPEATVYHFSPTPSPSPPPPPETRGGPQGTDAAAAPAKDIPCLRGPSREEVEARRKRQAEEARAHEEYMEECRRSRAAEAETRRRRREERERREELERELFEGSPEPELGLGGAEGEEEEISRGSEAAGGGGGDDDEEEEEEENEHKGGKEREGVEGPPVNYDSESEESEAE</sequence>
<feature type="compositionally biased region" description="Polar residues" evidence="1">
    <location>
        <begin position="50"/>
        <end position="113"/>
    </location>
</feature>
<feature type="compositionally biased region" description="Polar residues" evidence="1">
    <location>
        <begin position="351"/>
        <end position="363"/>
    </location>
</feature>
<feature type="compositionally biased region" description="Acidic residues" evidence="1">
    <location>
        <begin position="674"/>
        <end position="684"/>
    </location>
</feature>
<evidence type="ECO:0000313" key="2">
    <source>
        <dbReference type="EMBL" id="KAF2235126.1"/>
    </source>
</evidence>
<proteinExistence type="predicted"/>
<accession>A0A6A6HAF9</accession>
<dbReference type="AlphaFoldDB" id="A0A6A6HAF9"/>
<feature type="compositionally biased region" description="Low complexity" evidence="1">
    <location>
        <begin position="116"/>
        <end position="125"/>
    </location>
</feature>
<evidence type="ECO:0000256" key="1">
    <source>
        <dbReference type="SAM" id="MobiDB-lite"/>
    </source>
</evidence>
<keyword evidence="3" id="KW-1185">Reference proteome</keyword>
<feature type="compositionally biased region" description="Basic and acidic residues" evidence="1">
    <location>
        <begin position="443"/>
        <end position="469"/>
    </location>
</feature>
<protein>
    <submittedName>
        <fullName evidence="2">Uncharacterized protein</fullName>
    </submittedName>
</protein>